<feature type="transmembrane region" description="Helical" evidence="12">
    <location>
        <begin position="238"/>
        <end position="261"/>
    </location>
</feature>
<dbReference type="Gene3D" id="1.20.58.390">
    <property type="entry name" value="Neurotransmitter-gated ion-channel transmembrane domain"/>
    <property type="match status" value="1"/>
</dbReference>
<keyword evidence="5" id="KW-0732">Signal</keyword>
<dbReference type="InterPro" id="IPR018000">
    <property type="entry name" value="Neurotransmitter_ion_chnl_CS"/>
</dbReference>
<dbReference type="AlphaFoldDB" id="A0AA36HBZ3"/>
<dbReference type="GO" id="GO:0005230">
    <property type="term" value="F:extracellular ligand-gated monoatomic ion channel activity"/>
    <property type="evidence" value="ECO:0007669"/>
    <property type="project" value="InterPro"/>
</dbReference>
<dbReference type="InterPro" id="IPR038050">
    <property type="entry name" value="Neuro_actylchol_rec"/>
</dbReference>
<dbReference type="InterPro" id="IPR006202">
    <property type="entry name" value="Neur_chan_lig-bd"/>
</dbReference>
<dbReference type="SUPFAM" id="SSF90112">
    <property type="entry name" value="Neurotransmitter-gated ion-channel transmembrane pore"/>
    <property type="match status" value="1"/>
</dbReference>
<gene>
    <name evidence="15" type="ORF">CYNAS_LOCUS19987</name>
</gene>
<sequence>MLIGVCDQWRHIVLHLTLVHATPTQIQLVHDLLDKYDKKAKPMWDNSKPINVSFSMDLYQILELNEPQQYILLNAWIIERWYDEFLYWKPEDYQNISELRLPYDSIWLPDTTLYNSLVMKDDDTRRLLNAKLTTDHKRRAAFIELLYPTIYKFSCLLDLRFFPFDVQVCTMTFSSWTYDQKGIDYFPYSEKIGTSNYLENEGWYILKTKITRNEVKYSCCPNKYTLLQLTLYLRRKPLFYIVNLIIPTSIITLIAIVGFFTTSSASGMREEKVSLGITTLLSMSILMLMVSDQMPTTSTFIPLIGWFILAMIIVISLGTVVSSVIIAIQKRGSHGERLSKRVLRIAKIIAYVTCTSLPSHIEKEQMMEAFDAPTPTVEVLKPVKTPTEAQKRWMSIKKAKNGIAVVSDKSTDPLIHMGNQGVEDGAFPGMTPTAPLPPSSVFDDEVSLNSELSSRPTTGRIVKQNGKSNTFAQMQVTSILTNNSRTNYNPSSSGAIANRSLLMEDIPLIRLTRDLLAKDRYDTRVRPIIDHTKTLKVHISISLYQIIEVDEPSQNIKLNVWMIQKWKDEYLTWDPRDYGMINSTIIPYKYLWIPDTYLYNSVKMSRDETERYMNIQVESNHWKGENGSQMSFLYPAIYTITCRLNIR</sequence>
<name>A0AA36HBZ3_CYLNA</name>
<evidence type="ECO:0000256" key="6">
    <source>
        <dbReference type="ARBA" id="ARBA00022989"/>
    </source>
</evidence>
<keyword evidence="4 12" id="KW-0812">Transmembrane</keyword>
<dbReference type="Proteomes" id="UP001176961">
    <property type="component" value="Unassembled WGS sequence"/>
</dbReference>
<dbReference type="InterPro" id="IPR006029">
    <property type="entry name" value="Neurotrans-gated_channel_TM"/>
</dbReference>
<dbReference type="InterPro" id="IPR036719">
    <property type="entry name" value="Neuro-gated_channel_TM_sf"/>
</dbReference>
<dbReference type="FunFam" id="1.20.58.390:FF:000049">
    <property type="entry name" value="AcetylCholine Receptor"/>
    <property type="match status" value="1"/>
</dbReference>
<dbReference type="PROSITE" id="PS00236">
    <property type="entry name" value="NEUROTR_ION_CHANNEL"/>
    <property type="match status" value="1"/>
</dbReference>
<evidence type="ECO:0000256" key="11">
    <source>
        <dbReference type="ARBA" id="ARBA00023303"/>
    </source>
</evidence>
<dbReference type="Pfam" id="PF02931">
    <property type="entry name" value="Neur_chan_LBD"/>
    <property type="match status" value="2"/>
</dbReference>
<keyword evidence="7 12" id="KW-0406">Ion transport</keyword>
<comment type="caution">
    <text evidence="12">Lacks conserved residue(s) required for the propagation of feature annotation.</text>
</comment>
<dbReference type="Gene3D" id="2.70.170.10">
    <property type="entry name" value="Neurotransmitter-gated ion-channel ligand-binding domain"/>
    <property type="match status" value="2"/>
</dbReference>
<evidence type="ECO:0000256" key="7">
    <source>
        <dbReference type="ARBA" id="ARBA00023065"/>
    </source>
</evidence>
<comment type="caution">
    <text evidence="15">The sequence shown here is derived from an EMBL/GenBank/DDBJ whole genome shotgun (WGS) entry which is preliminary data.</text>
</comment>
<comment type="subcellular location">
    <subcellularLocation>
        <location evidence="1">Cell membrane</location>
        <topology evidence="1">Multi-pass membrane protein</topology>
    </subcellularLocation>
</comment>
<keyword evidence="3 12" id="KW-0813">Transport</keyword>
<keyword evidence="6 12" id="KW-1133">Transmembrane helix</keyword>
<evidence type="ECO:0000313" key="15">
    <source>
        <dbReference type="EMBL" id="CAJ0608004.1"/>
    </source>
</evidence>
<keyword evidence="11 12" id="KW-0407">Ion channel</keyword>
<keyword evidence="8 12" id="KW-0472">Membrane</keyword>
<feature type="transmembrane region" description="Helical" evidence="12">
    <location>
        <begin position="273"/>
        <end position="291"/>
    </location>
</feature>
<evidence type="ECO:0000256" key="3">
    <source>
        <dbReference type="ARBA" id="ARBA00022448"/>
    </source>
</evidence>
<evidence type="ECO:0000256" key="8">
    <source>
        <dbReference type="ARBA" id="ARBA00023136"/>
    </source>
</evidence>
<dbReference type="CDD" id="cd19051">
    <property type="entry name" value="LGIC_TM_cation"/>
    <property type="match status" value="1"/>
</dbReference>
<evidence type="ECO:0000256" key="12">
    <source>
        <dbReference type="RuleBase" id="RU000687"/>
    </source>
</evidence>
<dbReference type="Pfam" id="PF02932">
    <property type="entry name" value="Neur_chan_memb"/>
    <property type="match status" value="1"/>
</dbReference>
<dbReference type="InterPro" id="IPR036734">
    <property type="entry name" value="Neur_chan_lig-bd_sf"/>
</dbReference>
<keyword evidence="10" id="KW-1071">Ligand-gated ion channel</keyword>
<evidence type="ECO:0000256" key="4">
    <source>
        <dbReference type="ARBA" id="ARBA00022692"/>
    </source>
</evidence>
<dbReference type="GO" id="GO:0004888">
    <property type="term" value="F:transmembrane signaling receptor activity"/>
    <property type="evidence" value="ECO:0007669"/>
    <property type="project" value="InterPro"/>
</dbReference>
<feature type="domain" description="Neurotransmitter-gated ion-channel ligand-binding" evidence="13">
    <location>
        <begin position="510"/>
        <end position="647"/>
    </location>
</feature>
<keyword evidence="9" id="KW-0325">Glycoprotein</keyword>
<proteinExistence type="inferred from homology"/>
<evidence type="ECO:0000256" key="10">
    <source>
        <dbReference type="ARBA" id="ARBA00023286"/>
    </source>
</evidence>
<dbReference type="InterPro" id="IPR006201">
    <property type="entry name" value="Neur_channel"/>
</dbReference>
<feature type="domain" description="Neurotransmitter-gated ion-channel transmembrane" evidence="14">
    <location>
        <begin position="244"/>
        <end position="377"/>
    </location>
</feature>
<protein>
    <submittedName>
        <fullName evidence="15">Uncharacterized protein</fullName>
    </submittedName>
</protein>
<evidence type="ECO:0000256" key="1">
    <source>
        <dbReference type="ARBA" id="ARBA00004651"/>
    </source>
</evidence>
<feature type="domain" description="Neurotransmitter-gated ion-channel ligand-binding" evidence="13">
    <location>
        <begin position="27"/>
        <end position="237"/>
    </location>
</feature>
<comment type="similarity">
    <text evidence="2">Belongs to the ligand-gated ion channel (TC 1.A.9) family. Acetylcholine receptor (TC 1.A.9.1) subfamily.</text>
</comment>
<reference evidence="15" key="1">
    <citation type="submission" date="2023-07" db="EMBL/GenBank/DDBJ databases">
        <authorList>
            <consortium name="CYATHOMIX"/>
        </authorList>
    </citation>
    <scope>NUCLEOTIDE SEQUENCE</scope>
    <source>
        <strain evidence="15">N/A</strain>
    </source>
</reference>
<evidence type="ECO:0000313" key="16">
    <source>
        <dbReference type="Proteomes" id="UP001176961"/>
    </source>
</evidence>
<dbReference type="FunFam" id="2.70.170.10:FF:000031">
    <property type="entry name" value="AcetylCholine Receptor"/>
    <property type="match status" value="1"/>
</dbReference>
<keyword evidence="16" id="KW-1185">Reference proteome</keyword>
<evidence type="ECO:0000256" key="5">
    <source>
        <dbReference type="ARBA" id="ARBA00022729"/>
    </source>
</evidence>
<evidence type="ECO:0000256" key="2">
    <source>
        <dbReference type="ARBA" id="ARBA00009237"/>
    </source>
</evidence>
<dbReference type="GO" id="GO:0005886">
    <property type="term" value="C:plasma membrane"/>
    <property type="evidence" value="ECO:0007669"/>
    <property type="project" value="UniProtKB-SubCell"/>
</dbReference>
<accession>A0AA36HBZ3</accession>
<evidence type="ECO:0000256" key="9">
    <source>
        <dbReference type="ARBA" id="ARBA00023180"/>
    </source>
</evidence>
<evidence type="ECO:0000259" key="13">
    <source>
        <dbReference type="Pfam" id="PF02931"/>
    </source>
</evidence>
<feature type="transmembrane region" description="Helical" evidence="12">
    <location>
        <begin position="303"/>
        <end position="328"/>
    </location>
</feature>
<organism evidence="15 16">
    <name type="scientific">Cylicocyclus nassatus</name>
    <name type="common">Nematode worm</name>
    <dbReference type="NCBI Taxonomy" id="53992"/>
    <lineage>
        <taxon>Eukaryota</taxon>
        <taxon>Metazoa</taxon>
        <taxon>Ecdysozoa</taxon>
        <taxon>Nematoda</taxon>
        <taxon>Chromadorea</taxon>
        <taxon>Rhabditida</taxon>
        <taxon>Rhabditina</taxon>
        <taxon>Rhabditomorpha</taxon>
        <taxon>Strongyloidea</taxon>
        <taxon>Strongylidae</taxon>
        <taxon>Cylicocyclus</taxon>
    </lineage>
</organism>
<dbReference type="SUPFAM" id="SSF63712">
    <property type="entry name" value="Nicotinic receptor ligand binding domain-like"/>
    <property type="match status" value="2"/>
</dbReference>
<dbReference type="EMBL" id="CATQJL010000316">
    <property type="protein sequence ID" value="CAJ0608004.1"/>
    <property type="molecule type" value="Genomic_DNA"/>
</dbReference>
<dbReference type="PANTHER" id="PTHR18945">
    <property type="entry name" value="NEUROTRANSMITTER GATED ION CHANNEL"/>
    <property type="match status" value="1"/>
</dbReference>
<evidence type="ECO:0000259" key="14">
    <source>
        <dbReference type="Pfam" id="PF02932"/>
    </source>
</evidence>
<dbReference type="PRINTS" id="PR00252">
    <property type="entry name" value="NRIONCHANNEL"/>
</dbReference>
<dbReference type="CDD" id="cd18997">
    <property type="entry name" value="LGIC_ECD_nAChR"/>
    <property type="match status" value="1"/>
</dbReference>